<dbReference type="Pfam" id="PF01609">
    <property type="entry name" value="DDE_Tnp_1"/>
    <property type="match status" value="1"/>
</dbReference>
<dbReference type="GO" id="GO:0003677">
    <property type="term" value="F:DNA binding"/>
    <property type="evidence" value="ECO:0007669"/>
    <property type="project" value="InterPro"/>
</dbReference>
<evidence type="ECO:0000313" key="2">
    <source>
        <dbReference type="EMBL" id="VFK07516.1"/>
    </source>
</evidence>
<dbReference type="InterPro" id="IPR051698">
    <property type="entry name" value="Transposase_11-like"/>
</dbReference>
<feature type="domain" description="Transposase IS4-like" evidence="1">
    <location>
        <begin position="27"/>
        <end position="91"/>
    </location>
</feature>
<name>A0A450VRW9_9GAMM</name>
<dbReference type="EMBL" id="CAADFG010000744">
    <property type="protein sequence ID" value="VFK07516.1"/>
    <property type="molecule type" value="Genomic_DNA"/>
</dbReference>
<dbReference type="InterPro" id="IPR002559">
    <property type="entry name" value="Transposase_11"/>
</dbReference>
<sequence length="135" mass="15773">MFPGSKIWLNRIVAIVRVYRHTDCFDTKTGAWKERTETVYYAASHLRSAEVFAQLIRNHWGIENSNHYVYDVTLKEDASRIRNSPGIFARLRSFSLNILRKNNITNVSEALYDNALCFDRLLTQGNRMKLFSNCH</sequence>
<evidence type="ECO:0000259" key="1">
    <source>
        <dbReference type="Pfam" id="PF01609"/>
    </source>
</evidence>
<accession>A0A450VRW9</accession>
<proteinExistence type="predicted"/>
<dbReference type="PANTHER" id="PTHR30298:SF0">
    <property type="entry name" value="PROTEIN YBFL-RELATED"/>
    <property type="match status" value="1"/>
</dbReference>
<dbReference type="GO" id="GO:0004803">
    <property type="term" value="F:transposase activity"/>
    <property type="evidence" value="ECO:0007669"/>
    <property type="project" value="InterPro"/>
</dbReference>
<dbReference type="PANTHER" id="PTHR30298">
    <property type="entry name" value="H REPEAT-ASSOCIATED PREDICTED TRANSPOSASE"/>
    <property type="match status" value="1"/>
</dbReference>
<organism evidence="2">
    <name type="scientific">Candidatus Kentrum eta</name>
    <dbReference type="NCBI Taxonomy" id="2126337"/>
    <lineage>
        <taxon>Bacteria</taxon>
        <taxon>Pseudomonadati</taxon>
        <taxon>Pseudomonadota</taxon>
        <taxon>Gammaproteobacteria</taxon>
        <taxon>Candidatus Kentrum</taxon>
    </lineage>
</organism>
<gene>
    <name evidence="2" type="ORF">BECKH772A_GA0070896_107441</name>
</gene>
<reference evidence="2" key="1">
    <citation type="submission" date="2019-02" db="EMBL/GenBank/DDBJ databases">
        <authorList>
            <person name="Gruber-Vodicka R. H."/>
            <person name="Seah K. B. B."/>
        </authorList>
    </citation>
    <scope>NUCLEOTIDE SEQUENCE</scope>
    <source>
        <strain evidence="2">BECK_SA2B15</strain>
    </source>
</reference>
<protein>
    <submittedName>
        <fullName evidence="2">Transposase DDE domain-containing protein</fullName>
    </submittedName>
</protein>
<dbReference type="AlphaFoldDB" id="A0A450VRW9"/>
<dbReference type="GO" id="GO:0006313">
    <property type="term" value="P:DNA transposition"/>
    <property type="evidence" value="ECO:0007669"/>
    <property type="project" value="InterPro"/>
</dbReference>